<keyword evidence="2" id="KW-1185">Reference proteome</keyword>
<reference evidence="1 2" key="1">
    <citation type="submission" date="2016-11" db="EMBL/GenBank/DDBJ databases">
        <authorList>
            <person name="Varghese N."/>
            <person name="Submissions S."/>
        </authorList>
    </citation>
    <scope>NUCLEOTIDE SEQUENCE [LARGE SCALE GENOMIC DNA]</scope>
    <source>
        <strain evidence="1 2">DSM 29620</strain>
    </source>
</reference>
<organism evidence="1 2">
    <name type="scientific">Lutimaribacter pacificus</name>
    <dbReference type="NCBI Taxonomy" id="391948"/>
    <lineage>
        <taxon>Bacteria</taxon>
        <taxon>Pseudomonadati</taxon>
        <taxon>Pseudomonadota</taxon>
        <taxon>Alphaproteobacteria</taxon>
        <taxon>Rhodobacterales</taxon>
        <taxon>Roseobacteraceae</taxon>
        <taxon>Lutimaribacter</taxon>
    </lineage>
</organism>
<dbReference type="SUPFAM" id="SSF89807">
    <property type="entry name" value="Dodecin-like"/>
    <property type="match status" value="1"/>
</dbReference>
<gene>
    <name evidence="1" type="ORF">SAMN05444142_10954</name>
</gene>
<dbReference type="RefSeq" id="WP_149789360.1">
    <property type="nucleotide sequence ID" value="NZ_FNIO01000009.1"/>
</dbReference>
<dbReference type="AlphaFoldDB" id="A0A1H0M4Z9"/>
<name>A0A1H0M4Z9_9RHOB</name>
<accession>A0A1H0M4Z9</accession>
<evidence type="ECO:0000313" key="2">
    <source>
        <dbReference type="Proteomes" id="UP000324252"/>
    </source>
</evidence>
<dbReference type="InterPro" id="IPR009923">
    <property type="entry name" value="Dodecin"/>
</dbReference>
<dbReference type="Pfam" id="PF07311">
    <property type="entry name" value="Dodecin"/>
    <property type="match status" value="1"/>
</dbReference>
<dbReference type="EMBL" id="FQZZ01000009">
    <property type="protein sequence ID" value="SHK77855.1"/>
    <property type="molecule type" value="Genomic_DNA"/>
</dbReference>
<dbReference type="InterPro" id="IPR036694">
    <property type="entry name" value="Dodecin-like_sf"/>
</dbReference>
<sequence>MTVARSTELIAMSSSGFDDAITQGLARAKKTLRNVKSCWIKDQELVVGDPDQYKVTMKVTFVLDD</sequence>
<proteinExistence type="predicted"/>
<protein>
    <recommendedName>
        <fullName evidence="3">Dodecin domain-containing protein</fullName>
    </recommendedName>
</protein>
<dbReference type="Proteomes" id="UP000324252">
    <property type="component" value="Unassembled WGS sequence"/>
</dbReference>
<evidence type="ECO:0008006" key="3">
    <source>
        <dbReference type="Google" id="ProtNLM"/>
    </source>
</evidence>
<dbReference type="Gene3D" id="3.30.1660.10">
    <property type="entry name" value="Flavin-binding protein dodecin"/>
    <property type="match status" value="1"/>
</dbReference>
<dbReference type="InterPro" id="IPR025543">
    <property type="entry name" value="Dodecin-like"/>
</dbReference>
<dbReference type="OrthoDB" id="9805449at2"/>
<evidence type="ECO:0000313" key="1">
    <source>
        <dbReference type="EMBL" id="SHK77855.1"/>
    </source>
</evidence>